<evidence type="ECO:0000313" key="1">
    <source>
        <dbReference type="EMBL" id="HIR87310.1"/>
    </source>
</evidence>
<dbReference type="AlphaFoldDB" id="A0A9D1EBX9"/>
<accession>A0A9D1EBX9</accession>
<comment type="caution">
    <text evidence="1">The sequence shown here is derived from an EMBL/GenBank/DDBJ whole genome shotgun (WGS) entry which is preliminary data.</text>
</comment>
<reference evidence="1" key="1">
    <citation type="submission" date="2020-10" db="EMBL/GenBank/DDBJ databases">
        <authorList>
            <person name="Gilroy R."/>
        </authorList>
    </citation>
    <scope>NUCLEOTIDE SEQUENCE</scope>
    <source>
        <strain evidence="1">ChiW13-3771</strain>
    </source>
</reference>
<name>A0A9D1EBX9_9FIRM</name>
<protein>
    <submittedName>
        <fullName evidence="1">Uncharacterized protein</fullName>
    </submittedName>
</protein>
<reference evidence="1" key="2">
    <citation type="journal article" date="2021" name="PeerJ">
        <title>Extensive microbial diversity within the chicken gut microbiome revealed by metagenomics and culture.</title>
        <authorList>
            <person name="Gilroy R."/>
            <person name="Ravi A."/>
            <person name="Getino M."/>
            <person name="Pursley I."/>
            <person name="Horton D.L."/>
            <person name="Alikhan N.F."/>
            <person name="Baker D."/>
            <person name="Gharbi K."/>
            <person name="Hall N."/>
            <person name="Watson M."/>
            <person name="Adriaenssens E.M."/>
            <person name="Foster-Nyarko E."/>
            <person name="Jarju S."/>
            <person name="Secka A."/>
            <person name="Antonio M."/>
            <person name="Oren A."/>
            <person name="Chaudhuri R.R."/>
            <person name="La Ragione R."/>
            <person name="Hildebrand F."/>
            <person name="Pallen M.J."/>
        </authorList>
    </citation>
    <scope>NUCLEOTIDE SEQUENCE</scope>
    <source>
        <strain evidence="1">ChiW13-3771</strain>
    </source>
</reference>
<dbReference type="Proteomes" id="UP000824201">
    <property type="component" value="Unassembled WGS sequence"/>
</dbReference>
<organism evidence="1 2">
    <name type="scientific">Candidatus Fimimorpha faecalis</name>
    <dbReference type="NCBI Taxonomy" id="2840824"/>
    <lineage>
        <taxon>Bacteria</taxon>
        <taxon>Bacillati</taxon>
        <taxon>Bacillota</taxon>
        <taxon>Clostridia</taxon>
        <taxon>Eubacteriales</taxon>
        <taxon>Candidatus Fimimorpha</taxon>
    </lineage>
</organism>
<evidence type="ECO:0000313" key="2">
    <source>
        <dbReference type="Proteomes" id="UP000824201"/>
    </source>
</evidence>
<proteinExistence type="predicted"/>
<dbReference type="EMBL" id="DVHN01000001">
    <property type="protein sequence ID" value="HIR87310.1"/>
    <property type="molecule type" value="Genomic_DNA"/>
</dbReference>
<sequence>MADIYTIMRRLEKGKDIEANLSLFSNHMMNSANRLSYSRFALNYPTFYETYIEMKTSGDKIPDIITDAVNELNRIVKKYVGTPFSGQLFEQSIEDIETLRRKNIEAMKLFTAYTDRYTIYEYVLNRMEYRFKETKIECSDEALKTEILNYLTMDKDNAVRQTRTMQIIEQLPMRMTKAKFFQILQDGLSVYIGSEKQSVNDLIYMLRTAAMMEEPEGMEDAYPEICHMIRCMAQVDFKTLTKEDYEALEAEQIKTSQVLNRNIDLYMLLEELTNDLYVILLSTPYAIVDLKEKQNCETIIQEICGLFDQGVELPSHLSEYFEKIEGIQERCADVFHSGESMLEEIQASYKEILSGSMLDKIYASLDRMSKLLSTSLYVELEHLDGDRSQADRDYIMQTYAAFSAELRAHLKQQSKPVSRAIMAKLITLLPLFVTTYQELENYIETSLASCSDQAEKAACIEIIRTMMF</sequence>
<gene>
    <name evidence="1" type="ORF">IAC96_00020</name>
</gene>